<dbReference type="RefSeq" id="WP_274322024.1">
    <property type="nucleotide sequence ID" value="NZ_CP118158.1"/>
</dbReference>
<keyword evidence="3" id="KW-1185">Reference proteome</keyword>
<reference evidence="2 3" key="1">
    <citation type="journal article" date="2019" name="Int. J. Syst. Evol. Microbiol.">
        <title>The Global Catalogue of Microorganisms (GCM) 10K type strain sequencing project: providing services to taxonomists for standard genome sequencing and annotation.</title>
        <authorList>
            <consortium name="The Broad Institute Genomics Platform"/>
            <consortium name="The Broad Institute Genome Sequencing Center for Infectious Disease"/>
            <person name="Wu L."/>
            <person name="Ma J."/>
        </authorList>
    </citation>
    <scope>NUCLEOTIDE SEQUENCE [LARGE SCALE GENOMIC DNA]</scope>
    <source>
        <strain evidence="2 3">XZYJT29</strain>
    </source>
</reference>
<dbReference type="Proteomes" id="UP001596432">
    <property type="component" value="Unassembled WGS sequence"/>
</dbReference>
<gene>
    <name evidence="2" type="ORF">ACFQMA_14010</name>
</gene>
<keyword evidence="1" id="KW-0472">Membrane</keyword>
<name>A0ABD5Y6I4_9EURY</name>
<sequence length="86" mass="9238">MIGSVRQFLAAWREEERAMQAFLLWNAGNTAVAVALLVGAFALLVATSAPGFQRTPLLSYIAVAVVWLVSIFGIGPAYDRVEPAES</sequence>
<evidence type="ECO:0000313" key="2">
    <source>
        <dbReference type="EMBL" id="MFC7140935.1"/>
    </source>
</evidence>
<feature type="transmembrane region" description="Helical" evidence="1">
    <location>
        <begin position="21"/>
        <end position="45"/>
    </location>
</feature>
<dbReference type="GeneID" id="78821241"/>
<organism evidence="2 3">
    <name type="scientific">Halosimplex aquaticum</name>
    <dbReference type="NCBI Taxonomy" id="3026162"/>
    <lineage>
        <taxon>Archaea</taxon>
        <taxon>Methanobacteriati</taxon>
        <taxon>Methanobacteriota</taxon>
        <taxon>Stenosarchaea group</taxon>
        <taxon>Halobacteria</taxon>
        <taxon>Halobacteriales</taxon>
        <taxon>Haloarculaceae</taxon>
        <taxon>Halosimplex</taxon>
    </lineage>
</organism>
<proteinExistence type="predicted"/>
<feature type="transmembrane region" description="Helical" evidence="1">
    <location>
        <begin position="57"/>
        <end position="78"/>
    </location>
</feature>
<accession>A0ABD5Y6I4</accession>
<dbReference type="EMBL" id="JBHTAS010000001">
    <property type="protein sequence ID" value="MFC7140935.1"/>
    <property type="molecule type" value="Genomic_DNA"/>
</dbReference>
<evidence type="ECO:0000313" key="3">
    <source>
        <dbReference type="Proteomes" id="UP001596432"/>
    </source>
</evidence>
<protein>
    <submittedName>
        <fullName evidence="2">Uncharacterized protein</fullName>
    </submittedName>
</protein>
<comment type="caution">
    <text evidence="2">The sequence shown here is derived from an EMBL/GenBank/DDBJ whole genome shotgun (WGS) entry which is preliminary data.</text>
</comment>
<keyword evidence="1" id="KW-0812">Transmembrane</keyword>
<evidence type="ECO:0000256" key="1">
    <source>
        <dbReference type="SAM" id="Phobius"/>
    </source>
</evidence>
<keyword evidence="1" id="KW-1133">Transmembrane helix</keyword>
<dbReference type="AlphaFoldDB" id="A0ABD5Y6I4"/>